<dbReference type="GO" id="GO:0016614">
    <property type="term" value="F:oxidoreductase activity, acting on CH-OH group of donors"/>
    <property type="evidence" value="ECO:0007669"/>
    <property type="project" value="InterPro"/>
</dbReference>
<feature type="domain" description="Glucose-methanol-choline oxidoreductase C-terminal" evidence="6">
    <location>
        <begin position="369"/>
        <end position="487"/>
    </location>
</feature>
<dbReference type="InterPro" id="IPR000172">
    <property type="entry name" value="GMC_OxRdtase_N"/>
</dbReference>
<keyword evidence="2" id="KW-0285">Flavoprotein</keyword>
<reference evidence="7 8" key="1">
    <citation type="submission" date="2015-03" db="EMBL/GenBank/DDBJ databases">
        <title>Genome assembly of Sandaracinus amylolyticus DSM 53668.</title>
        <authorList>
            <person name="Sharma G."/>
            <person name="Subramanian S."/>
        </authorList>
    </citation>
    <scope>NUCLEOTIDE SEQUENCE [LARGE SCALE GENOMIC DNA]</scope>
    <source>
        <strain evidence="7 8">DSM 53668</strain>
    </source>
</reference>
<keyword evidence="8" id="KW-1185">Reference proteome</keyword>
<evidence type="ECO:0000259" key="6">
    <source>
        <dbReference type="Pfam" id="PF05199"/>
    </source>
</evidence>
<dbReference type="SUPFAM" id="SSF51905">
    <property type="entry name" value="FAD/NAD(P)-binding domain"/>
    <property type="match status" value="1"/>
</dbReference>
<dbReference type="Proteomes" id="UP000034883">
    <property type="component" value="Chromosome"/>
</dbReference>
<organism evidence="7 8">
    <name type="scientific">Sandaracinus amylolyticus</name>
    <dbReference type="NCBI Taxonomy" id="927083"/>
    <lineage>
        <taxon>Bacteria</taxon>
        <taxon>Pseudomonadati</taxon>
        <taxon>Myxococcota</taxon>
        <taxon>Polyangia</taxon>
        <taxon>Polyangiales</taxon>
        <taxon>Sandaracinaceae</taxon>
        <taxon>Sandaracinus</taxon>
    </lineage>
</organism>
<dbReference type="PANTHER" id="PTHR46056:SF12">
    <property type="entry name" value="LONG-CHAIN-ALCOHOL OXIDASE"/>
    <property type="match status" value="1"/>
</dbReference>
<gene>
    <name evidence="7" type="ORF">DB32_003645</name>
</gene>
<keyword evidence="3" id="KW-0274">FAD</keyword>
<dbReference type="AlphaFoldDB" id="A0A0F6W3P1"/>
<sequence length="506" mass="54519">MAQQRIDDAADFVIVGTGAGGATAARVLADAGLDVVLLEEGPEIPLADRRREALDAMSVAVRDMASQTTDGIHPIPLLQGRVVGGSTAINSGIIWRLPDDVRRDWCERFGLEKLVDETEMERVFARIEDELGVHETEGELLGGNNTLMERGAQALGLPGRRIHRNTKGCQGNNRCLQGCPVGARQSMDVSYVPRAIADGARLHSSCRATRVVFEGRRAVAVRGTVHDPKTRARVGSFEVRARRGVIVAASAIWTPVLLQNSGYRHPLLGERFQAHPGAAFVGRFDEPVNMGFGAAQGYEVPMRDRGYKLESLGMPAEMLAARLPGAGADWSKRLANLGHYVQWGGQVRMEALGRVRARWFPGASGGGVSVKYEPTKRDIAKLHDALVLTGRMMLAAGAKEIHPGVAGFPDTISTEAELDAFARHPLHRSQAHLVASHLFGTACASRDPKLGVVDDELAAHGAERLYVMDASVFPTNLGVNPQHSIMGVVWRASEMLAQRASRAAAA</sequence>
<name>A0A0F6W3P1_9BACT</name>
<evidence type="ECO:0000256" key="3">
    <source>
        <dbReference type="ARBA" id="ARBA00022827"/>
    </source>
</evidence>
<dbReference type="InterPro" id="IPR007867">
    <property type="entry name" value="GMC_OxRtase_C"/>
</dbReference>
<dbReference type="Gene3D" id="3.50.50.60">
    <property type="entry name" value="FAD/NAD(P)-binding domain"/>
    <property type="match status" value="2"/>
</dbReference>
<keyword evidence="4" id="KW-0560">Oxidoreductase</keyword>
<evidence type="ECO:0000313" key="8">
    <source>
        <dbReference type="Proteomes" id="UP000034883"/>
    </source>
</evidence>
<dbReference type="STRING" id="927083.DB32_003645"/>
<evidence type="ECO:0000256" key="1">
    <source>
        <dbReference type="ARBA" id="ARBA00010790"/>
    </source>
</evidence>
<accession>A0A0F6W3P1</accession>
<dbReference type="RefSeq" id="WP_053233662.1">
    <property type="nucleotide sequence ID" value="NZ_CP011125.1"/>
</dbReference>
<evidence type="ECO:0000259" key="5">
    <source>
        <dbReference type="Pfam" id="PF00732"/>
    </source>
</evidence>
<proteinExistence type="inferred from homology"/>
<dbReference type="PANTHER" id="PTHR46056">
    <property type="entry name" value="LONG-CHAIN-ALCOHOL OXIDASE"/>
    <property type="match status" value="1"/>
</dbReference>
<dbReference type="Pfam" id="PF00732">
    <property type="entry name" value="GMC_oxred_N"/>
    <property type="match status" value="1"/>
</dbReference>
<dbReference type="OrthoDB" id="5488788at2"/>
<dbReference type="GO" id="GO:0050660">
    <property type="term" value="F:flavin adenine dinucleotide binding"/>
    <property type="evidence" value="ECO:0007669"/>
    <property type="project" value="InterPro"/>
</dbReference>
<dbReference type="KEGG" id="samy:DB32_003645"/>
<evidence type="ECO:0000256" key="4">
    <source>
        <dbReference type="ARBA" id="ARBA00023002"/>
    </source>
</evidence>
<dbReference type="Pfam" id="PF05199">
    <property type="entry name" value="GMC_oxred_C"/>
    <property type="match status" value="1"/>
</dbReference>
<dbReference type="InterPro" id="IPR036188">
    <property type="entry name" value="FAD/NAD-bd_sf"/>
</dbReference>
<comment type="similarity">
    <text evidence="1">Belongs to the GMC oxidoreductase family.</text>
</comment>
<dbReference type="EMBL" id="CP011125">
    <property type="protein sequence ID" value="AKF06496.1"/>
    <property type="molecule type" value="Genomic_DNA"/>
</dbReference>
<evidence type="ECO:0000313" key="7">
    <source>
        <dbReference type="EMBL" id="AKF06496.1"/>
    </source>
</evidence>
<evidence type="ECO:0000256" key="2">
    <source>
        <dbReference type="ARBA" id="ARBA00022630"/>
    </source>
</evidence>
<protein>
    <submittedName>
        <fullName evidence="7">Oxidoreductase, GMC family</fullName>
    </submittedName>
</protein>
<feature type="domain" description="Glucose-methanol-choline oxidoreductase N-terminal" evidence="5">
    <location>
        <begin position="23"/>
        <end position="276"/>
    </location>
</feature>